<gene>
    <name evidence="1" type="ORF">BJ138DRAFT_1206883</name>
</gene>
<accession>A0ACB8A546</accession>
<evidence type="ECO:0000313" key="1">
    <source>
        <dbReference type="EMBL" id="KAH7908354.1"/>
    </source>
</evidence>
<proteinExistence type="predicted"/>
<dbReference type="Proteomes" id="UP000790377">
    <property type="component" value="Unassembled WGS sequence"/>
</dbReference>
<reference evidence="1" key="1">
    <citation type="journal article" date="2021" name="New Phytol.">
        <title>Evolutionary innovations through gain and loss of genes in the ectomycorrhizal Boletales.</title>
        <authorList>
            <person name="Wu G."/>
            <person name="Miyauchi S."/>
            <person name="Morin E."/>
            <person name="Kuo A."/>
            <person name="Drula E."/>
            <person name="Varga T."/>
            <person name="Kohler A."/>
            <person name="Feng B."/>
            <person name="Cao Y."/>
            <person name="Lipzen A."/>
            <person name="Daum C."/>
            <person name="Hundley H."/>
            <person name="Pangilinan J."/>
            <person name="Johnson J."/>
            <person name="Barry K."/>
            <person name="LaButti K."/>
            <person name="Ng V."/>
            <person name="Ahrendt S."/>
            <person name="Min B."/>
            <person name="Choi I.G."/>
            <person name="Park H."/>
            <person name="Plett J.M."/>
            <person name="Magnuson J."/>
            <person name="Spatafora J.W."/>
            <person name="Nagy L.G."/>
            <person name="Henrissat B."/>
            <person name="Grigoriev I.V."/>
            <person name="Yang Z.L."/>
            <person name="Xu J."/>
            <person name="Martin F.M."/>
        </authorList>
    </citation>
    <scope>NUCLEOTIDE SEQUENCE</scope>
    <source>
        <strain evidence="1">ATCC 28755</strain>
    </source>
</reference>
<protein>
    <submittedName>
        <fullName evidence="1">Uncharacterized protein</fullName>
    </submittedName>
</protein>
<keyword evidence="2" id="KW-1185">Reference proteome</keyword>
<evidence type="ECO:0000313" key="2">
    <source>
        <dbReference type="Proteomes" id="UP000790377"/>
    </source>
</evidence>
<sequence>MSLDTSPPIGEHHHTYSRLLCFFDVKRKLGHFADVPSTEEWARFESYTFRVREIQLYDEDIERLSHFMAGLSMEYLSRPSQHLFPNLQSLKWGSPEYTTQLPLAIPLFLPPSLRCLELDFDSDDSMEPGEVQAMLSLFEYQCIMLTQLRIRGLYPGSSGCGRLAAVLRALKSRSCQQLEILDCSLVNDSILSHLAQLPTLKDLSVELPAPISNTIASNKGFANLQTLRLEAWDIDIIISFLWSTQLSLDCLQIYLSPTSESKPLLSSPQQLFYCISNGLCHSSLTQIVIEIWWHPEPIDAILDITTLRPLLLFSKLEHLRLNIVCSIDLNDENLMELANAWPRLQTLVFNEKFGWQRTSGITFQGLASLLRVCPLLDTLALSIDATRLGFASSTRPGEEFCNGKITTIYLGDSIIDNPTAVASILQGLFPSLTAVAHCCAYRPDKTQYAPLWAEVNSHLAQTRK</sequence>
<organism evidence="1 2">
    <name type="scientific">Hygrophoropsis aurantiaca</name>
    <dbReference type="NCBI Taxonomy" id="72124"/>
    <lineage>
        <taxon>Eukaryota</taxon>
        <taxon>Fungi</taxon>
        <taxon>Dikarya</taxon>
        <taxon>Basidiomycota</taxon>
        <taxon>Agaricomycotina</taxon>
        <taxon>Agaricomycetes</taxon>
        <taxon>Agaricomycetidae</taxon>
        <taxon>Boletales</taxon>
        <taxon>Coniophorineae</taxon>
        <taxon>Hygrophoropsidaceae</taxon>
        <taxon>Hygrophoropsis</taxon>
    </lineage>
</organism>
<comment type="caution">
    <text evidence="1">The sequence shown here is derived from an EMBL/GenBank/DDBJ whole genome shotgun (WGS) entry which is preliminary data.</text>
</comment>
<dbReference type="EMBL" id="MU267828">
    <property type="protein sequence ID" value="KAH7908354.1"/>
    <property type="molecule type" value="Genomic_DNA"/>
</dbReference>
<name>A0ACB8A546_9AGAM</name>